<keyword evidence="2" id="KW-1185">Reference proteome</keyword>
<protein>
    <recommendedName>
        <fullName evidence="3">BTB domain-containing protein</fullName>
    </recommendedName>
</protein>
<sequence length="381" mass="43965">MTRQTITICPNWDTQVTVHEYESSRDQSNKPVRTVSETAVFQVERERLSTTEYFATMFRGPWRESDGQGITLDDDNIKAMEILFRGVHHTLNTTTSDVVPVAAIWHLIGASDKYQVEFQNGPLKDWLVSFYKAKLLSTKYTADYMLERTLLYPFYAFDYAEGFQKITQTLAYGNRGHISESNPTDRFVLHLPPRVMQQLNAARGRLRNVLHNGLFEHAANMLRRASCHCKEKTFFEYFKELESIKVWPLENTMKHRSIDDIIGNLRRFNAAKVTAHLNKEESKVADNGDSLDTCVSMCMCRAVDWKTIVSSTADTVDGYFHGLCLDCMSVTKALQEGRDPGHEYWLSGSRMKWDCNCRIRHGEPTWYFSFMGRRDKRGTIA</sequence>
<dbReference type="RefSeq" id="XP_041557357.1">
    <property type="nucleotide sequence ID" value="XM_041704808.1"/>
</dbReference>
<evidence type="ECO:0008006" key="3">
    <source>
        <dbReference type="Google" id="ProtNLM"/>
    </source>
</evidence>
<dbReference type="OrthoDB" id="268428at2759"/>
<dbReference type="AlphaFoldDB" id="A0A7R8APT1"/>
<dbReference type="EMBL" id="AP024446">
    <property type="protein sequence ID" value="BCS25163.1"/>
    <property type="molecule type" value="Genomic_DNA"/>
</dbReference>
<dbReference type="Proteomes" id="UP000654913">
    <property type="component" value="Chromosome 4"/>
</dbReference>
<proteinExistence type="predicted"/>
<dbReference type="InterPro" id="IPR011333">
    <property type="entry name" value="SKP1/BTB/POZ_sf"/>
</dbReference>
<accession>A0A7R8APT1</accession>
<evidence type="ECO:0000313" key="2">
    <source>
        <dbReference type="Proteomes" id="UP000654913"/>
    </source>
</evidence>
<name>A0A7R8APT1_9EURO</name>
<reference evidence="1" key="2">
    <citation type="submission" date="2021-02" db="EMBL/GenBank/DDBJ databases">
        <title>Aspergillus puulaauensis MK2 genome sequence.</title>
        <authorList>
            <person name="Futagami T."/>
            <person name="Mori K."/>
            <person name="Kadooka C."/>
            <person name="Tanaka T."/>
        </authorList>
    </citation>
    <scope>NUCLEOTIDE SEQUENCE</scope>
    <source>
        <strain evidence="1">MK2</strain>
    </source>
</reference>
<gene>
    <name evidence="1" type="ORF">APUU_41607A</name>
</gene>
<reference evidence="1" key="1">
    <citation type="submission" date="2021-01" db="EMBL/GenBank/DDBJ databases">
        <authorList>
            <consortium name="Aspergillus puulaauensis MK2 genome sequencing consortium"/>
            <person name="Kazuki M."/>
            <person name="Futagami T."/>
        </authorList>
    </citation>
    <scope>NUCLEOTIDE SEQUENCE</scope>
    <source>
        <strain evidence="1">MK2</strain>
    </source>
</reference>
<dbReference type="SUPFAM" id="SSF54695">
    <property type="entry name" value="POZ domain"/>
    <property type="match status" value="1"/>
</dbReference>
<dbReference type="Gene3D" id="3.30.710.10">
    <property type="entry name" value="Potassium Channel Kv1.1, Chain A"/>
    <property type="match status" value="1"/>
</dbReference>
<organism evidence="1 2">
    <name type="scientific">Aspergillus puulaauensis</name>
    <dbReference type="NCBI Taxonomy" id="1220207"/>
    <lineage>
        <taxon>Eukaryota</taxon>
        <taxon>Fungi</taxon>
        <taxon>Dikarya</taxon>
        <taxon>Ascomycota</taxon>
        <taxon>Pezizomycotina</taxon>
        <taxon>Eurotiomycetes</taxon>
        <taxon>Eurotiomycetidae</taxon>
        <taxon>Eurotiales</taxon>
        <taxon>Aspergillaceae</taxon>
        <taxon>Aspergillus</taxon>
    </lineage>
</organism>
<evidence type="ECO:0000313" key="1">
    <source>
        <dbReference type="EMBL" id="BCS25163.1"/>
    </source>
</evidence>
<dbReference type="KEGG" id="apuu:APUU_41607A"/>
<dbReference type="GeneID" id="64975168"/>